<keyword evidence="1" id="KW-0732">Signal</keyword>
<evidence type="ECO:0000259" key="2">
    <source>
        <dbReference type="Pfam" id="PF10988"/>
    </source>
</evidence>
<dbReference type="RefSeq" id="WP_302037911.1">
    <property type="nucleotide sequence ID" value="NZ_JAUKPO010000006.1"/>
</dbReference>
<dbReference type="Gene3D" id="2.160.20.120">
    <property type="match status" value="1"/>
</dbReference>
<keyword evidence="4" id="KW-1185">Reference proteome</keyword>
<dbReference type="Proteomes" id="UP001168528">
    <property type="component" value="Unassembled WGS sequence"/>
</dbReference>
<gene>
    <name evidence="3" type="ORF">Q0590_12635</name>
</gene>
<reference evidence="3" key="1">
    <citation type="submission" date="2023-07" db="EMBL/GenBank/DDBJ databases">
        <title>The genome sequence of Rhodocytophaga aerolata KACC 12507.</title>
        <authorList>
            <person name="Zhang X."/>
        </authorList>
    </citation>
    <scope>NUCLEOTIDE SEQUENCE</scope>
    <source>
        <strain evidence="3">KACC 12507</strain>
    </source>
</reference>
<accession>A0ABT8R4T5</accession>
<sequence length="232" mass="25391">MIRNSILLIVFCIASSVAFAQETAVRKMGSFNRLELGGHFDLRLKKGDKAEVTIETEDIGPDEIITEIKNSTLHIRMKDDRKWGKSDLKRSVIYLTYTDLRSIQWDGAGNITTESELVTDRFDLEISGAGNVKMDLKVEDLQVDMSGAGNIELRGSARTQDVQMSGAGNYNGFELKSERAKVDMSGVGNVRVYVTKELNASASGVGAVRYKGNPESIIKNSSSFLGSIKAGD</sequence>
<evidence type="ECO:0000256" key="1">
    <source>
        <dbReference type="SAM" id="SignalP"/>
    </source>
</evidence>
<dbReference type="PANTHER" id="PTHR39200">
    <property type="entry name" value="HYPOTHETICAL EXPORTED PROTEIN"/>
    <property type="match status" value="1"/>
</dbReference>
<dbReference type="InterPro" id="IPR021255">
    <property type="entry name" value="DUF2807"/>
</dbReference>
<evidence type="ECO:0000313" key="4">
    <source>
        <dbReference type="Proteomes" id="UP001168528"/>
    </source>
</evidence>
<name>A0ABT8R4T5_9BACT</name>
<feature type="signal peptide" evidence="1">
    <location>
        <begin position="1"/>
        <end position="20"/>
    </location>
</feature>
<comment type="caution">
    <text evidence="3">The sequence shown here is derived from an EMBL/GenBank/DDBJ whole genome shotgun (WGS) entry which is preliminary data.</text>
</comment>
<evidence type="ECO:0000313" key="3">
    <source>
        <dbReference type="EMBL" id="MDO1447107.1"/>
    </source>
</evidence>
<protein>
    <submittedName>
        <fullName evidence="3">Head GIN domain-containing protein</fullName>
    </submittedName>
</protein>
<dbReference type="PANTHER" id="PTHR39200:SF1">
    <property type="entry name" value="AUTO-TRANSPORTER ADHESIN HEAD GIN DOMAIN-CONTAINING PROTEIN-RELATED"/>
    <property type="match status" value="1"/>
</dbReference>
<dbReference type="Pfam" id="PF10988">
    <property type="entry name" value="DUF2807"/>
    <property type="match status" value="1"/>
</dbReference>
<proteinExistence type="predicted"/>
<feature type="chain" id="PRO_5045251550" evidence="1">
    <location>
        <begin position="21"/>
        <end position="232"/>
    </location>
</feature>
<dbReference type="EMBL" id="JAUKPO010000006">
    <property type="protein sequence ID" value="MDO1447107.1"/>
    <property type="molecule type" value="Genomic_DNA"/>
</dbReference>
<feature type="domain" description="Putative auto-transporter adhesin head GIN" evidence="2">
    <location>
        <begin position="31"/>
        <end position="214"/>
    </location>
</feature>
<organism evidence="3 4">
    <name type="scientific">Rhodocytophaga aerolata</name>
    <dbReference type="NCBI Taxonomy" id="455078"/>
    <lineage>
        <taxon>Bacteria</taxon>
        <taxon>Pseudomonadati</taxon>
        <taxon>Bacteroidota</taxon>
        <taxon>Cytophagia</taxon>
        <taxon>Cytophagales</taxon>
        <taxon>Rhodocytophagaceae</taxon>
        <taxon>Rhodocytophaga</taxon>
    </lineage>
</organism>